<evidence type="ECO:0000313" key="1">
    <source>
        <dbReference type="EMBL" id="PKM88210.1"/>
    </source>
</evidence>
<accession>A0A2N2E0E4</accession>
<proteinExistence type="predicted"/>
<evidence type="ECO:0000313" key="2">
    <source>
        <dbReference type="Proteomes" id="UP000233325"/>
    </source>
</evidence>
<gene>
    <name evidence="1" type="ORF">CVU83_02050</name>
</gene>
<dbReference type="AlphaFoldDB" id="A0A2N2E0E4"/>
<comment type="caution">
    <text evidence="1">The sequence shown here is derived from an EMBL/GenBank/DDBJ whole genome shotgun (WGS) entry which is preliminary data.</text>
</comment>
<organism evidence="1 2">
    <name type="scientific">Candidatus Falkowbacteria bacterium HGW-Falkowbacteria-2</name>
    <dbReference type="NCBI Taxonomy" id="2013769"/>
    <lineage>
        <taxon>Bacteria</taxon>
        <taxon>Candidatus Falkowiibacteriota</taxon>
    </lineage>
</organism>
<name>A0A2N2E0E4_9BACT</name>
<dbReference type="Proteomes" id="UP000233325">
    <property type="component" value="Unassembled WGS sequence"/>
</dbReference>
<dbReference type="EMBL" id="PHAH01000022">
    <property type="protein sequence ID" value="PKM88210.1"/>
    <property type="molecule type" value="Genomic_DNA"/>
</dbReference>
<protein>
    <submittedName>
        <fullName evidence="1">Uncharacterized protein</fullName>
    </submittedName>
</protein>
<sequence>MRQCETRQREKRRSREQRQAKTNLRIVYYDSTESETGYVKAGPYSAGDSIHKQLMIELDRGVSWSAFGGYFNGLPEFSKKLKEADVLIVKYDELPDDEPSPGSGIKSLMHHIEASKNNRLKIYTVGPSLIKIKGAKSIQTILDIIHQ</sequence>
<reference evidence="1 2" key="1">
    <citation type="journal article" date="2017" name="ISME J.">
        <title>Potential for microbial H2 and metal transformations associated with novel bacteria and archaea in deep terrestrial subsurface sediments.</title>
        <authorList>
            <person name="Hernsdorf A.W."/>
            <person name="Amano Y."/>
            <person name="Miyakawa K."/>
            <person name="Ise K."/>
            <person name="Suzuki Y."/>
            <person name="Anantharaman K."/>
            <person name="Probst A."/>
            <person name="Burstein D."/>
            <person name="Thomas B.C."/>
            <person name="Banfield J.F."/>
        </authorList>
    </citation>
    <scope>NUCLEOTIDE SEQUENCE [LARGE SCALE GENOMIC DNA]</scope>
    <source>
        <strain evidence="1">HGW-Falkowbacteria-2</strain>
    </source>
</reference>